<evidence type="ECO:0008006" key="5">
    <source>
        <dbReference type="Google" id="ProtNLM"/>
    </source>
</evidence>
<evidence type="ECO:0000313" key="3">
    <source>
        <dbReference type="EMBL" id="KAJ4972549.1"/>
    </source>
</evidence>
<proteinExistence type="inferred from homology"/>
<reference evidence="3" key="1">
    <citation type="journal article" date="2023" name="Plant J.">
        <title>The genome of the king protea, Protea cynaroides.</title>
        <authorList>
            <person name="Chang J."/>
            <person name="Duong T.A."/>
            <person name="Schoeman C."/>
            <person name="Ma X."/>
            <person name="Roodt D."/>
            <person name="Barker N."/>
            <person name="Li Z."/>
            <person name="Van de Peer Y."/>
            <person name="Mizrachi E."/>
        </authorList>
    </citation>
    <scope>NUCLEOTIDE SEQUENCE</scope>
    <source>
        <tissue evidence="3">Young leaves</tissue>
    </source>
</reference>
<dbReference type="InterPro" id="IPR003854">
    <property type="entry name" value="GASA"/>
</dbReference>
<feature type="chain" id="PRO_5040315185" description="Snakin-2-like" evidence="2">
    <location>
        <begin position="19"/>
        <end position="112"/>
    </location>
</feature>
<comment type="similarity">
    <text evidence="1">Belongs to the GASA family.</text>
</comment>
<keyword evidence="4" id="KW-1185">Reference proteome</keyword>
<gene>
    <name evidence="3" type="ORF">NE237_005723</name>
</gene>
<feature type="signal peptide" evidence="2">
    <location>
        <begin position="1"/>
        <end position="18"/>
    </location>
</feature>
<dbReference type="PANTHER" id="PTHR23201:SF149">
    <property type="entry name" value="GIBBERELLIN STIMULATED TRANSCRIPT RELATED PROTEIN 2"/>
    <property type="match status" value="1"/>
</dbReference>
<accession>A0A9Q0KLQ8</accession>
<comment type="caution">
    <text evidence="3">The sequence shown here is derived from an EMBL/GenBank/DDBJ whole genome shotgun (WGS) entry which is preliminary data.</text>
</comment>
<name>A0A9Q0KLQ8_9MAGN</name>
<evidence type="ECO:0000256" key="1">
    <source>
        <dbReference type="ARBA" id="ARBA00010582"/>
    </source>
</evidence>
<sequence>MALRGLLVVAALLVCVNVEEVSSSLATMESQLTHFNQVVVQVGGRKLMQSIDCDGLCKVRCSQHSRPNVCTRACGTCCSRCKCVPPGTSGNKEMCGSCYTDMKTHGNKPKCP</sequence>
<evidence type="ECO:0000313" key="4">
    <source>
        <dbReference type="Proteomes" id="UP001141806"/>
    </source>
</evidence>
<dbReference type="Proteomes" id="UP001141806">
    <property type="component" value="Unassembled WGS sequence"/>
</dbReference>
<dbReference type="Pfam" id="PF02704">
    <property type="entry name" value="GASA"/>
    <property type="match status" value="1"/>
</dbReference>
<dbReference type="OrthoDB" id="1850441at2759"/>
<protein>
    <recommendedName>
        <fullName evidence="5">Snakin-2-like</fullName>
    </recommendedName>
</protein>
<keyword evidence="2" id="KW-0732">Signal</keyword>
<dbReference type="PANTHER" id="PTHR23201">
    <property type="entry name" value="EXTENSIN, PROLINE-RICH PROTEIN"/>
    <property type="match status" value="1"/>
</dbReference>
<organism evidence="3 4">
    <name type="scientific">Protea cynaroides</name>
    <dbReference type="NCBI Taxonomy" id="273540"/>
    <lineage>
        <taxon>Eukaryota</taxon>
        <taxon>Viridiplantae</taxon>
        <taxon>Streptophyta</taxon>
        <taxon>Embryophyta</taxon>
        <taxon>Tracheophyta</taxon>
        <taxon>Spermatophyta</taxon>
        <taxon>Magnoliopsida</taxon>
        <taxon>Proteales</taxon>
        <taxon>Proteaceae</taxon>
        <taxon>Protea</taxon>
    </lineage>
</organism>
<dbReference type="AlphaFoldDB" id="A0A9Q0KLQ8"/>
<dbReference type="EMBL" id="JAMYWD010000004">
    <property type="protein sequence ID" value="KAJ4972549.1"/>
    <property type="molecule type" value="Genomic_DNA"/>
</dbReference>
<evidence type="ECO:0000256" key="2">
    <source>
        <dbReference type="SAM" id="SignalP"/>
    </source>
</evidence>